<proteinExistence type="predicted"/>
<dbReference type="Gene3D" id="2.60.120.10">
    <property type="entry name" value="Jelly Rolls"/>
    <property type="match status" value="1"/>
</dbReference>
<comment type="caution">
    <text evidence="2">The sequence shown here is derived from an EMBL/GenBank/DDBJ whole genome shotgun (WGS) entry which is preliminary data.</text>
</comment>
<dbReference type="Proteomes" id="UP000012227">
    <property type="component" value="Unassembled WGS sequence"/>
</dbReference>
<dbReference type="SUPFAM" id="SSF51206">
    <property type="entry name" value="cAMP-binding domain-like"/>
    <property type="match status" value="1"/>
</dbReference>
<organism evidence="2 3">
    <name type="scientific">Leptospira vanthielii serovar Holland str. Waz Holland = ATCC 700522</name>
    <dbReference type="NCBI Taxonomy" id="1218591"/>
    <lineage>
        <taxon>Bacteria</taxon>
        <taxon>Pseudomonadati</taxon>
        <taxon>Spirochaetota</taxon>
        <taxon>Spirochaetia</taxon>
        <taxon>Leptospirales</taxon>
        <taxon>Leptospiraceae</taxon>
        <taxon>Leptospira</taxon>
    </lineage>
</organism>
<dbReference type="EMBL" id="AOGY02000070">
    <property type="protein sequence ID" value="EMY68433.1"/>
    <property type="molecule type" value="Genomic_DNA"/>
</dbReference>
<dbReference type="InterPro" id="IPR000595">
    <property type="entry name" value="cNMP-bd_dom"/>
</dbReference>
<name>N1W075_9LEPT</name>
<dbReference type="InterPro" id="IPR014710">
    <property type="entry name" value="RmlC-like_jellyroll"/>
</dbReference>
<gene>
    <name evidence="2" type="ORF">LEP1GSC199_2988</name>
</gene>
<sequence length="194" mass="22560">MSIHLMKVPKPVHLDPQGIRQLFLTHGKKIKLKKKEFFAKQGIPLFSVGLVESGGFKLVYKHGKKEWIKSFIFEGGLLGSLPNILNQQTNTYSILALEPSEVFVLTANELRTKMEKEDRYKEFLIQFLSTLYLKKEERVADFLLLEPEKRYKKFILEYHSALERISQIDQAAYLGITNVALSRIKKRTFLDNQK</sequence>
<dbReference type="InterPro" id="IPR018490">
    <property type="entry name" value="cNMP-bd_dom_sf"/>
</dbReference>
<dbReference type="Pfam" id="PF00027">
    <property type="entry name" value="cNMP_binding"/>
    <property type="match status" value="1"/>
</dbReference>
<reference evidence="2 3" key="1">
    <citation type="submission" date="2013-03" db="EMBL/GenBank/DDBJ databases">
        <authorList>
            <person name="Harkins D.M."/>
            <person name="Durkin A.S."/>
            <person name="Brinkac L.M."/>
            <person name="Haft D.H."/>
            <person name="Selengut J.D."/>
            <person name="Sanka R."/>
            <person name="DePew J."/>
            <person name="Purushe J."/>
            <person name="Galloway R.L."/>
            <person name="Vinetz J.M."/>
            <person name="Sutton G.G."/>
            <person name="Nierman W.C."/>
            <person name="Fouts D.E."/>
        </authorList>
    </citation>
    <scope>NUCLEOTIDE SEQUENCE [LARGE SCALE GENOMIC DNA]</scope>
    <source>
        <strain evidence="2 3">Waz Holland</strain>
    </source>
</reference>
<evidence type="ECO:0000313" key="2">
    <source>
        <dbReference type="EMBL" id="EMY68433.1"/>
    </source>
</evidence>
<evidence type="ECO:0000259" key="1">
    <source>
        <dbReference type="Pfam" id="PF00027"/>
    </source>
</evidence>
<feature type="domain" description="Cyclic nucleotide-binding" evidence="1">
    <location>
        <begin position="30"/>
        <end position="116"/>
    </location>
</feature>
<protein>
    <submittedName>
        <fullName evidence="2">Cyclic nucleotide-binding domain protein</fullName>
    </submittedName>
</protein>
<evidence type="ECO:0000313" key="3">
    <source>
        <dbReference type="Proteomes" id="UP000012227"/>
    </source>
</evidence>
<dbReference type="AlphaFoldDB" id="N1W075"/>
<accession>N1W075</accession>
<dbReference type="STRING" id="1218591.LEP1GSC199_2988"/>